<reference evidence="2 4" key="1">
    <citation type="submission" date="2021-11" db="EMBL/GenBank/DDBJ databases">
        <authorList>
            <person name="Islam A."/>
            <person name="Islam S."/>
            <person name="Flora M.S."/>
            <person name="Rahman M."/>
            <person name="Ziaur R.M."/>
            <person name="Epstein J.H."/>
            <person name="Hassan M."/>
            <person name="Klassen M."/>
            <person name="Woodard K."/>
            <person name="Webb A."/>
            <person name="Webby R.J."/>
            <person name="El Zowalaty M.E."/>
        </authorList>
    </citation>
    <scope>NUCLEOTIDE SEQUENCE [LARGE SCALE GENOMIC DNA]</scope>
    <source>
        <strain evidence="2">Pf1</strain>
    </source>
</reference>
<dbReference type="EMBL" id="CAKLBC010000143">
    <property type="protein sequence ID" value="CAH0484955.1"/>
    <property type="molecule type" value="Genomic_DNA"/>
</dbReference>
<dbReference type="AlphaFoldDB" id="A0AAV0SP02"/>
<sequence>METQAAFAFSIGSDLGGREQTWILDSSASWHPSIYERMLADVADCMDECNLSDGRAIEVTKVGQVTLQTTVDGVTTISVYYPKRLSHNLLLYCKLEEKEVALSYEGGRRYLKYTSDGSRVFEAEKENSILIGFARSKEATLKRNEVVYTSLLAADTKKRNWCIGEVHAFEIAQVPRASHV</sequence>
<dbReference type="EMBL" id="CANTFK010000020">
    <property type="protein sequence ID" value="CAI5704777.1"/>
    <property type="molecule type" value="Genomic_DNA"/>
</dbReference>
<comment type="caution">
    <text evidence="3">The sequence shown here is derived from an EMBL/GenBank/DDBJ whole genome shotgun (WGS) entry which is preliminary data.</text>
</comment>
<proteinExistence type="predicted"/>
<evidence type="ECO:0000259" key="1">
    <source>
        <dbReference type="Pfam" id="PF22936"/>
    </source>
</evidence>
<reference evidence="3" key="2">
    <citation type="submission" date="2022-12" db="EMBL/GenBank/DDBJ databases">
        <authorList>
            <person name="Webb A."/>
        </authorList>
    </citation>
    <scope>NUCLEOTIDE SEQUENCE</scope>
    <source>
        <strain evidence="3">Pf2</strain>
    </source>
</reference>
<dbReference type="Pfam" id="PF22936">
    <property type="entry name" value="Pol_BBD"/>
    <property type="match status" value="1"/>
</dbReference>
<dbReference type="InterPro" id="IPR054722">
    <property type="entry name" value="PolX-like_BBD"/>
</dbReference>
<protein>
    <recommendedName>
        <fullName evidence="1">Retrovirus-related Pol polyprotein from transposon TNT 1-94-like beta-barrel domain-containing protein</fullName>
    </recommendedName>
</protein>
<accession>A0AAV0SP02</accession>
<evidence type="ECO:0000313" key="2">
    <source>
        <dbReference type="EMBL" id="CAH0484955.1"/>
    </source>
</evidence>
<dbReference type="Proteomes" id="UP001157938">
    <property type="component" value="Unassembled WGS sequence"/>
</dbReference>
<dbReference type="Proteomes" id="UP001159659">
    <property type="component" value="Unassembled WGS sequence"/>
</dbReference>
<keyword evidence="4" id="KW-1185">Reference proteome</keyword>
<name>A0AAV0SP02_9STRA</name>
<evidence type="ECO:0000313" key="5">
    <source>
        <dbReference type="Proteomes" id="UP001159659"/>
    </source>
</evidence>
<evidence type="ECO:0000313" key="4">
    <source>
        <dbReference type="Proteomes" id="UP001157938"/>
    </source>
</evidence>
<feature type="domain" description="Retrovirus-related Pol polyprotein from transposon TNT 1-94-like beta-barrel" evidence="1">
    <location>
        <begin position="22"/>
        <end position="99"/>
    </location>
</feature>
<evidence type="ECO:0000313" key="3">
    <source>
        <dbReference type="EMBL" id="CAI5704777.1"/>
    </source>
</evidence>
<organism evidence="3 5">
    <name type="scientific">Peronospora farinosa</name>
    <dbReference type="NCBI Taxonomy" id="134698"/>
    <lineage>
        <taxon>Eukaryota</taxon>
        <taxon>Sar</taxon>
        <taxon>Stramenopiles</taxon>
        <taxon>Oomycota</taxon>
        <taxon>Peronosporomycetes</taxon>
        <taxon>Peronosporales</taxon>
        <taxon>Peronosporaceae</taxon>
        <taxon>Peronospora</taxon>
    </lineage>
</organism>
<gene>
    <name evidence="2" type="ORF">PFR001_LOCUS689</name>
    <name evidence="3" type="ORF">PFR002_LOCUS317</name>
</gene>